<evidence type="ECO:0000313" key="2">
    <source>
        <dbReference type="Proteomes" id="UP000011531"/>
    </source>
</evidence>
<sequence length="169" mass="19374">MTKFDEKVVKCIPKFPSALVRFDLSNRCALSQRISDRWIVTCYVGEVTQSEVDPRHQFIREAPTYIVQLLGNIGEQLLKDSFSHHGSIQRPDARKIDECTIISVKGSTNTFSRCLRCTHVFCCILTPYVPPISLTLWGRLSDERAEKSTYHCRNHRSCLCPNRTSDPLQ</sequence>
<reference evidence="1 2" key="1">
    <citation type="journal article" date="2014" name="PLoS Genet.">
        <title>Phylogenetically driven sequencing of extremely halophilic archaea reveals strategies for static and dynamic osmo-response.</title>
        <authorList>
            <person name="Becker E.A."/>
            <person name="Seitzer P.M."/>
            <person name="Tritt A."/>
            <person name="Larsen D."/>
            <person name="Krusor M."/>
            <person name="Yao A.I."/>
            <person name="Wu D."/>
            <person name="Madern D."/>
            <person name="Eisen J.A."/>
            <person name="Darling A.E."/>
            <person name="Facciotti M.T."/>
        </authorList>
    </citation>
    <scope>NUCLEOTIDE SEQUENCE [LARGE SCALE GENOMIC DNA]</scope>
    <source>
        <strain evidence="1 2">DSM 18795</strain>
    </source>
</reference>
<evidence type="ECO:0000313" key="1">
    <source>
        <dbReference type="EMBL" id="ELY62678.1"/>
    </source>
</evidence>
<dbReference type="EMBL" id="AOIA01000053">
    <property type="protein sequence ID" value="ELY62678.1"/>
    <property type="molecule type" value="Genomic_DNA"/>
</dbReference>
<comment type="caution">
    <text evidence="1">The sequence shown here is derived from an EMBL/GenBank/DDBJ whole genome shotgun (WGS) entry which is preliminary data.</text>
</comment>
<gene>
    <name evidence="1" type="ORF">C492_07555</name>
</gene>
<dbReference type="Proteomes" id="UP000011531">
    <property type="component" value="Unassembled WGS sequence"/>
</dbReference>
<keyword evidence="2" id="KW-1185">Reference proteome</keyword>
<proteinExistence type="predicted"/>
<dbReference type="AlphaFoldDB" id="L9XPZ1"/>
<accession>L9XPZ1</accession>
<protein>
    <submittedName>
        <fullName evidence="1">Uncharacterized protein</fullName>
    </submittedName>
</protein>
<organism evidence="1 2">
    <name type="scientific">Natronococcus jeotgali DSM 18795</name>
    <dbReference type="NCBI Taxonomy" id="1227498"/>
    <lineage>
        <taxon>Archaea</taxon>
        <taxon>Methanobacteriati</taxon>
        <taxon>Methanobacteriota</taxon>
        <taxon>Stenosarchaea group</taxon>
        <taxon>Halobacteria</taxon>
        <taxon>Halobacteriales</taxon>
        <taxon>Natrialbaceae</taxon>
        <taxon>Natronococcus</taxon>
    </lineage>
</organism>
<name>L9XPZ1_9EURY</name>